<organism evidence="3 4">
    <name type="scientific">Candidatus Methylacidithermus pantelleriae</name>
    <dbReference type="NCBI Taxonomy" id="2744239"/>
    <lineage>
        <taxon>Bacteria</taxon>
        <taxon>Pseudomonadati</taxon>
        <taxon>Verrucomicrobiota</taxon>
        <taxon>Methylacidiphilae</taxon>
        <taxon>Methylacidiphilales</taxon>
        <taxon>Methylacidiphilaceae</taxon>
        <taxon>Candidatus Methylacidithermus</taxon>
    </lineage>
</organism>
<proteinExistence type="predicted"/>
<dbReference type="InterPro" id="IPR027417">
    <property type="entry name" value="P-loop_NTPase"/>
</dbReference>
<keyword evidence="4" id="KW-1185">Reference proteome</keyword>
<name>A0A8J2FRN7_9BACT</name>
<keyword evidence="1" id="KW-0175">Coiled coil</keyword>
<evidence type="ECO:0000256" key="1">
    <source>
        <dbReference type="SAM" id="Coils"/>
    </source>
</evidence>
<dbReference type="Gene3D" id="3.40.50.300">
    <property type="entry name" value="P-loop containing nucleotide triphosphate hydrolases"/>
    <property type="match status" value="1"/>
</dbReference>
<keyword evidence="2" id="KW-1133">Transmembrane helix</keyword>
<dbReference type="EMBL" id="CAJNOB010000001">
    <property type="protein sequence ID" value="CAF0689592.1"/>
    <property type="molecule type" value="Genomic_DNA"/>
</dbReference>
<accession>A0A8J2FRN7</accession>
<comment type="caution">
    <text evidence="3">The sequence shown here is derived from an EMBL/GenBank/DDBJ whole genome shotgun (WGS) entry which is preliminary data.</text>
</comment>
<evidence type="ECO:0000313" key="4">
    <source>
        <dbReference type="Proteomes" id="UP000663859"/>
    </source>
</evidence>
<protein>
    <submittedName>
        <fullName evidence="3">Uncharacterized protein</fullName>
    </submittedName>
</protein>
<dbReference type="PANTHER" id="PTHR32309">
    <property type="entry name" value="TYROSINE-PROTEIN KINASE"/>
    <property type="match status" value="1"/>
</dbReference>
<dbReference type="RefSeq" id="WP_174581723.1">
    <property type="nucleotide sequence ID" value="NZ_CAJNOB010000001.1"/>
</dbReference>
<dbReference type="AlphaFoldDB" id="A0A8J2FRN7"/>
<evidence type="ECO:0000256" key="2">
    <source>
        <dbReference type="SAM" id="Phobius"/>
    </source>
</evidence>
<keyword evidence="2" id="KW-0812">Transmembrane</keyword>
<dbReference type="PANTHER" id="PTHR32309:SF31">
    <property type="entry name" value="CAPSULAR EXOPOLYSACCHARIDE FAMILY"/>
    <property type="match status" value="1"/>
</dbReference>
<feature type="coiled-coil region" evidence="1">
    <location>
        <begin position="299"/>
        <end position="358"/>
    </location>
</feature>
<sequence length="672" mass="74874">MKDTGKQEKGAKAVPFGGSLLGSRRVLAGAVLSFVLCAGIGAAILWAFFPQGYRATTYLRYVSSGTTALELRERLQDFSREFTSDPFLTELARHFSEKEEERTLSYLHSHLRVRPLPDSTKLEVSARGRTKEKAQTLLRELCKEILRARAQAQAAQALAPFDLLSQELEKKGKELAQARNAFQSFQASLGGIDPHRRWEKLTAQAQELQAKLTEAHQSATVWQKEWEKCQAADNQRERLLQIESIAHNPAVSKALEKLDTIKKELAALPPEPSGKPSGFLGIFGPKNAELPNPRTPQLLEEQRRAQKKLADALRQAKEECRRQWEQAKNKTEQLEESLRKNQRELELVAQEISQWERLEQTVLTAQNLYQALLEKLTAARLSLSNRPLDLEDTGSLTIRRIPPPKKEMLLVGLLCGTLGSAIIARRLAWWDHPFRSEQELSKAVQGLTIVNIPELSETLVRKWIQTGLSDGELRSVFEKKTPKDTAFKNPGGPTPPGPCLGVLGLRGDTHTDVCIATLALACASQGKDTLLVDAHFARPTLTQLFLGDRQGPGLEEYFTSPALLLGLRKATQVPHLFFVGCTGEVSQALSPADLRSGLQALVSEAISLHEYVLLSIGWLSDSNFPIWEGLPREMPLYLVVRARAHTRGEVIRACQQFQAHPLCFRGIFLAVT</sequence>
<evidence type="ECO:0000313" key="3">
    <source>
        <dbReference type="EMBL" id="CAF0689592.1"/>
    </source>
</evidence>
<feature type="coiled-coil region" evidence="1">
    <location>
        <begin position="131"/>
        <end position="218"/>
    </location>
</feature>
<dbReference type="Proteomes" id="UP000663859">
    <property type="component" value="Unassembled WGS sequence"/>
</dbReference>
<feature type="transmembrane region" description="Helical" evidence="2">
    <location>
        <begin position="26"/>
        <end position="49"/>
    </location>
</feature>
<reference evidence="3" key="1">
    <citation type="submission" date="2021-02" db="EMBL/GenBank/DDBJ databases">
        <authorList>
            <person name="Cremers G."/>
            <person name="Picone N."/>
        </authorList>
    </citation>
    <scope>NUCLEOTIDE SEQUENCE</scope>
    <source>
        <strain evidence="3">PQ17</strain>
    </source>
</reference>
<keyword evidence="2" id="KW-0472">Membrane</keyword>
<gene>
    <name evidence="3" type="ORF">MPNT_10273</name>
</gene>
<dbReference type="InterPro" id="IPR050445">
    <property type="entry name" value="Bact_polysacc_biosynth/exp"/>
</dbReference>